<reference evidence="2 3" key="1">
    <citation type="submission" date="2021-03" db="EMBL/GenBank/DDBJ databases">
        <authorList>
            <person name="Xin L."/>
        </authorList>
    </citation>
    <scope>NUCLEOTIDE SEQUENCE [LARGE SCALE GENOMIC DNA]</scope>
    <source>
        <strain evidence="2 3">XHU 5031</strain>
    </source>
</reference>
<proteinExistence type="predicted"/>
<feature type="transmembrane region" description="Helical" evidence="1">
    <location>
        <begin position="117"/>
        <end position="136"/>
    </location>
</feature>
<keyword evidence="1" id="KW-1133">Transmembrane helix</keyword>
<dbReference type="EMBL" id="JAFMPK010000047">
    <property type="protein sequence ID" value="MBO0610319.1"/>
    <property type="molecule type" value="Genomic_DNA"/>
</dbReference>
<dbReference type="Pfam" id="PF09819">
    <property type="entry name" value="ABC_cobalt"/>
    <property type="match status" value="1"/>
</dbReference>
<keyword evidence="1" id="KW-0472">Membrane</keyword>
<dbReference type="RefSeq" id="WP_207276265.1">
    <property type="nucleotide sequence ID" value="NZ_JAFMPK010000047.1"/>
</dbReference>
<name>A0ABS3ID55_9MICO</name>
<accession>A0ABS3ID55</accession>
<feature type="transmembrane region" description="Helical" evidence="1">
    <location>
        <begin position="92"/>
        <end position="110"/>
    </location>
</feature>
<organism evidence="2 3">
    <name type="scientific">Myceligenerans salitolerans</name>
    <dbReference type="NCBI Taxonomy" id="1230528"/>
    <lineage>
        <taxon>Bacteria</taxon>
        <taxon>Bacillati</taxon>
        <taxon>Actinomycetota</taxon>
        <taxon>Actinomycetes</taxon>
        <taxon>Micrococcales</taxon>
        <taxon>Promicromonosporaceae</taxon>
        <taxon>Myceligenerans</taxon>
    </lineage>
</organism>
<sequence length="207" mass="21094">MALTSRFSTRLLLSTAAIGAAGGLLVVGLNYALVGLPPSSLTYAIYAATTPAWSLGSFVAMALFRRPGVALLTSVFSGLVNLASPFGVAQLVNFLVIGLLLELPFAVALYRRWSDRYFWVAFPAGALLLSVGYLVPTLAAGAIVPSEIAPWPAALLVVATVALALGLTALSLRTAASLRRAGIGGGRAVGATPPSARGDDAPATAAE</sequence>
<feature type="transmembrane region" description="Helical" evidence="1">
    <location>
        <begin position="43"/>
        <end position="64"/>
    </location>
</feature>
<comment type="caution">
    <text evidence="2">The sequence shown here is derived from an EMBL/GenBank/DDBJ whole genome shotgun (WGS) entry which is preliminary data.</text>
</comment>
<gene>
    <name evidence="2" type="ORF">J0911_14900</name>
</gene>
<feature type="transmembrane region" description="Helical" evidence="1">
    <location>
        <begin position="148"/>
        <end position="170"/>
    </location>
</feature>
<feature type="transmembrane region" description="Helical" evidence="1">
    <location>
        <begin position="69"/>
        <end position="86"/>
    </location>
</feature>
<evidence type="ECO:0000313" key="3">
    <source>
        <dbReference type="Proteomes" id="UP000664617"/>
    </source>
</evidence>
<dbReference type="Proteomes" id="UP000664617">
    <property type="component" value="Unassembled WGS sequence"/>
</dbReference>
<reference evidence="3" key="2">
    <citation type="submission" date="2023-07" db="EMBL/GenBank/DDBJ databases">
        <title>Myceligenerans salitolerans sp. nov., a halotolerant actinomycete isolated from a salt lake in Xinjiang, China.</title>
        <authorList>
            <person name="Guan T."/>
        </authorList>
    </citation>
    <scope>NUCLEOTIDE SEQUENCE [LARGE SCALE GENOMIC DNA]</scope>
    <source>
        <strain evidence="3">XHU 5031</strain>
    </source>
</reference>
<protein>
    <submittedName>
        <fullName evidence="2">ECF transporter S component</fullName>
    </submittedName>
</protein>
<keyword evidence="1" id="KW-0812">Transmembrane</keyword>
<keyword evidence="3" id="KW-1185">Reference proteome</keyword>
<evidence type="ECO:0000256" key="1">
    <source>
        <dbReference type="SAM" id="Phobius"/>
    </source>
</evidence>
<dbReference type="InterPro" id="IPR017195">
    <property type="entry name" value="ABC_thiamin-permease_prd"/>
</dbReference>
<feature type="transmembrane region" description="Helical" evidence="1">
    <location>
        <begin position="12"/>
        <end position="31"/>
    </location>
</feature>
<evidence type="ECO:0000313" key="2">
    <source>
        <dbReference type="EMBL" id="MBO0610319.1"/>
    </source>
</evidence>